<proteinExistence type="predicted"/>
<feature type="region of interest" description="Disordered" evidence="1">
    <location>
        <begin position="285"/>
        <end position="313"/>
    </location>
</feature>
<feature type="compositionally biased region" description="Basic and acidic residues" evidence="1">
    <location>
        <begin position="219"/>
        <end position="231"/>
    </location>
</feature>
<evidence type="ECO:0000313" key="4">
    <source>
        <dbReference type="Proteomes" id="UP000570595"/>
    </source>
</evidence>
<reference evidence="4 5" key="1">
    <citation type="submission" date="2020-04" db="EMBL/GenBank/DDBJ databases">
        <title>Perkinsus olseni comparative genomics.</title>
        <authorList>
            <person name="Bogema D.R."/>
        </authorList>
    </citation>
    <scope>NUCLEOTIDE SEQUENCE [LARGE SCALE GENOMIC DNA]</scope>
    <source>
        <strain evidence="2">ATCC PRA-179</strain>
        <strain evidence="3">ATCC PRA-31</strain>
    </source>
</reference>
<evidence type="ECO:0000313" key="5">
    <source>
        <dbReference type="Proteomes" id="UP000572268"/>
    </source>
</evidence>
<sequence length="313" mass="34339">MLATLATRLAEDLHSYIDERIQEIVRLAEQQDKLIADLARKAQEDKKDTMKLALPGMGSAASRGSLARRPQPTATENRLPSYKELLEDSPTGDVSPALPSAGQKVELTPLRPYTKRSRDGDSSEAGKGLDQQENRESCASTLSPHTPARPLVFDVDAEVVEVASSPRRSDIQRPPKRPKIPIERPESAARPPLEPIDQNVPPQKEVVNTHRATVPSPVRPEERPNERAVVRGRDARQQLDGFACPECTAFYSAAGFDPKSNACTHGSSEVVNAASRHRYYKPPTNTPSGFWDIWSFPPSPEGRQSSIGRSPGS</sequence>
<name>A0A7J6MRZ3_PEROL</name>
<dbReference type="InterPro" id="IPR033316">
    <property type="entry name" value="RBBP8-like"/>
</dbReference>
<accession>A0A7J6MRZ3</accession>
<feature type="compositionally biased region" description="Polar residues" evidence="1">
    <location>
        <begin position="302"/>
        <end position="313"/>
    </location>
</feature>
<evidence type="ECO:0000313" key="3">
    <source>
        <dbReference type="EMBL" id="KAF4674332.1"/>
    </source>
</evidence>
<protein>
    <recommendedName>
        <fullName evidence="6">DNA endonuclease activator Ctp1 C-terminal domain-containing protein</fullName>
    </recommendedName>
</protein>
<evidence type="ECO:0000313" key="2">
    <source>
        <dbReference type="EMBL" id="KAF4658905.1"/>
    </source>
</evidence>
<gene>
    <name evidence="3" type="ORF">FOL46_005306</name>
    <name evidence="2" type="ORF">FOZ61_005190</name>
</gene>
<feature type="region of interest" description="Disordered" evidence="1">
    <location>
        <begin position="44"/>
        <end position="150"/>
    </location>
</feature>
<dbReference type="GO" id="GO:0010792">
    <property type="term" value="P:DNA double-strand break processing involved in repair via single-strand annealing"/>
    <property type="evidence" value="ECO:0007669"/>
    <property type="project" value="TreeGrafter"/>
</dbReference>
<dbReference type="GO" id="GO:0003684">
    <property type="term" value="F:damaged DNA binding"/>
    <property type="evidence" value="ECO:0007669"/>
    <property type="project" value="TreeGrafter"/>
</dbReference>
<organism evidence="3 5">
    <name type="scientific">Perkinsus olseni</name>
    <name type="common">Perkinsus atlanticus</name>
    <dbReference type="NCBI Taxonomy" id="32597"/>
    <lineage>
        <taxon>Eukaryota</taxon>
        <taxon>Sar</taxon>
        <taxon>Alveolata</taxon>
        <taxon>Perkinsozoa</taxon>
        <taxon>Perkinsea</taxon>
        <taxon>Perkinsida</taxon>
        <taxon>Perkinsidae</taxon>
        <taxon>Perkinsus</taxon>
    </lineage>
</organism>
<dbReference type="Proteomes" id="UP000570595">
    <property type="component" value="Unassembled WGS sequence"/>
</dbReference>
<evidence type="ECO:0008006" key="6">
    <source>
        <dbReference type="Google" id="ProtNLM"/>
    </source>
</evidence>
<feature type="region of interest" description="Disordered" evidence="1">
    <location>
        <begin position="163"/>
        <end position="231"/>
    </location>
</feature>
<dbReference type="EMBL" id="JABAHT010000290">
    <property type="protein sequence ID" value="KAF4658905.1"/>
    <property type="molecule type" value="Genomic_DNA"/>
</dbReference>
<dbReference type="GO" id="GO:0005634">
    <property type="term" value="C:nucleus"/>
    <property type="evidence" value="ECO:0007669"/>
    <property type="project" value="UniProtKB-SubCell"/>
</dbReference>
<comment type="caution">
    <text evidence="3">The sequence shown here is derived from an EMBL/GenBank/DDBJ whole genome shotgun (WGS) entry which is preliminary data.</text>
</comment>
<dbReference type="EMBL" id="JABANN010000032">
    <property type="protein sequence ID" value="KAF4674332.1"/>
    <property type="molecule type" value="Genomic_DNA"/>
</dbReference>
<dbReference type="PANTHER" id="PTHR15107">
    <property type="entry name" value="RETINOBLASTOMA BINDING PROTEIN 8"/>
    <property type="match status" value="1"/>
</dbReference>
<evidence type="ECO:0000256" key="1">
    <source>
        <dbReference type="SAM" id="MobiDB-lite"/>
    </source>
</evidence>
<dbReference type="Proteomes" id="UP000572268">
    <property type="component" value="Unassembled WGS sequence"/>
</dbReference>
<dbReference type="OrthoDB" id="10371623at2759"/>
<dbReference type="PANTHER" id="PTHR15107:SF0">
    <property type="entry name" value="DNA ENDONUCLEASE ACTIVATOR CTP1 C-TERMINAL DOMAIN-CONTAINING PROTEIN"/>
    <property type="match status" value="1"/>
</dbReference>
<dbReference type="AlphaFoldDB" id="A0A7J6MRZ3"/>